<keyword evidence="1" id="KW-0472">Membrane</keyword>
<keyword evidence="1" id="KW-0812">Transmembrane</keyword>
<dbReference type="VEuPathDB" id="TrichDB:TVAGG3_0061370"/>
<keyword evidence="2" id="KW-0732">Signal</keyword>
<sequence length="448" mass="49805">MLGTFPLFLAFGLTASNTTYAESVCDCDVTDKCDLYCCCDRDCDSASIDKFKEQFCIPESKNPLKKIVCDSNNRIAKSHKIDTFILNDEITCYYVDVPLDSRNKIENYSPEDLGTDSFAQFLPTVELPNSSSISDNSDYPPYKNESTSNLLYSPFGVGSLSCNSFILVRENTDYNTTCVLLESEIANGPLMNFGNVLSNQFCAYTGLQDCSSVAGVFLTIGSTGITGSATTSTATVDFVYTSQADAEEVATKGSGYISGLYLSSATRLDLETPIYKYFKFNGYNVKFGGINTAYYNTSNSLHSSDIFLYTNIFPTYASFPASGVSKYAAIEMPELNISAGESGKTVIYSLLFKKYGYKTAFYYRFVNVTMQILDTPENLYHTVQLRQIELSDDADSELEVLDSTPYTPKFSNIFQFLFDNTEEVVRTIGIISLFIIIILVWLDTIFNQ</sequence>
<dbReference type="AlphaFoldDB" id="A2EEU9"/>
<feature type="signal peptide" evidence="2">
    <location>
        <begin position="1"/>
        <end position="21"/>
    </location>
</feature>
<proteinExistence type="predicted"/>
<dbReference type="Pfam" id="PF25752">
    <property type="entry name" value="DUF1619_N"/>
    <property type="match status" value="1"/>
</dbReference>
<evidence type="ECO:0000313" key="5">
    <source>
        <dbReference type="Proteomes" id="UP000001542"/>
    </source>
</evidence>
<dbReference type="RefSeq" id="XP_001321038.1">
    <property type="nucleotide sequence ID" value="XM_001321003.1"/>
</dbReference>
<gene>
    <name evidence="4" type="ORF">TVAG_213240</name>
</gene>
<dbReference type="VEuPathDB" id="TrichDB:TVAG_213240"/>
<keyword evidence="5" id="KW-1185">Reference proteome</keyword>
<accession>A2EEU9</accession>
<evidence type="ECO:0000256" key="2">
    <source>
        <dbReference type="SAM" id="SignalP"/>
    </source>
</evidence>
<organism evidence="4 5">
    <name type="scientific">Trichomonas vaginalis (strain ATCC PRA-98 / G3)</name>
    <dbReference type="NCBI Taxonomy" id="412133"/>
    <lineage>
        <taxon>Eukaryota</taxon>
        <taxon>Metamonada</taxon>
        <taxon>Parabasalia</taxon>
        <taxon>Trichomonadida</taxon>
        <taxon>Trichomonadidae</taxon>
        <taxon>Trichomonas</taxon>
    </lineage>
</organism>
<evidence type="ECO:0000259" key="3">
    <source>
        <dbReference type="Pfam" id="PF25752"/>
    </source>
</evidence>
<feature type="domain" description="Tectonic-1-3 N-terminal" evidence="3">
    <location>
        <begin position="23"/>
        <end position="92"/>
    </location>
</feature>
<feature type="transmembrane region" description="Helical" evidence="1">
    <location>
        <begin position="424"/>
        <end position="442"/>
    </location>
</feature>
<evidence type="ECO:0000256" key="1">
    <source>
        <dbReference type="SAM" id="Phobius"/>
    </source>
</evidence>
<dbReference type="EMBL" id="DS113370">
    <property type="protein sequence ID" value="EAY08815.1"/>
    <property type="molecule type" value="Genomic_DNA"/>
</dbReference>
<reference evidence="4" key="2">
    <citation type="journal article" date="2007" name="Science">
        <title>Draft genome sequence of the sexually transmitted pathogen Trichomonas vaginalis.</title>
        <authorList>
            <person name="Carlton J.M."/>
            <person name="Hirt R.P."/>
            <person name="Silva J.C."/>
            <person name="Delcher A.L."/>
            <person name="Schatz M."/>
            <person name="Zhao Q."/>
            <person name="Wortman J.R."/>
            <person name="Bidwell S.L."/>
            <person name="Alsmark U.C.M."/>
            <person name="Besteiro S."/>
            <person name="Sicheritz-Ponten T."/>
            <person name="Noel C.J."/>
            <person name="Dacks J.B."/>
            <person name="Foster P.G."/>
            <person name="Simillion C."/>
            <person name="Van de Peer Y."/>
            <person name="Miranda-Saavedra D."/>
            <person name="Barton G.J."/>
            <person name="Westrop G.D."/>
            <person name="Mueller S."/>
            <person name="Dessi D."/>
            <person name="Fiori P.L."/>
            <person name="Ren Q."/>
            <person name="Paulsen I."/>
            <person name="Zhang H."/>
            <person name="Bastida-Corcuera F.D."/>
            <person name="Simoes-Barbosa A."/>
            <person name="Brown M.T."/>
            <person name="Hayes R.D."/>
            <person name="Mukherjee M."/>
            <person name="Okumura C.Y."/>
            <person name="Schneider R."/>
            <person name="Smith A.J."/>
            <person name="Vanacova S."/>
            <person name="Villalvazo M."/>
            <person name="Haas B.J."/>
            <person name="Pertea M."/>
            <person name="Feldblyum T.V."/>
            <person name="Utterback T.R."/>
            <person name="Shu C.L."/>
            <person name="Osoegawa K."/>
            <person name="de Jong P.J."/>
            <person name="Hrdy I."/>
            <person name="Horvathova L."/>
            <person name="Zubacova Z."/>
            <person name="Dolezal P."/>
            <person name="Malik S.B."/>
            <person name="Logsdon J.M. Jr."/>
            <person name="Henze K."/>
            <person name="Gupta A."/>
            <person name="Wang C.C."/>
            <person name="Dunne R.L."/>
            <person name="Upcroft J.A."/>
            <person name="Upcroft P."/>
            <person name="White O."/>
            <person name="Salzberg S.L."/>
            <person name="Tang P."/>
            <person name="Chiu C.-H."/>
            <person name="Lee Y.-S."/>
            <person name="Embley T.M."/>
            <person name="Coombs G.H."/>
            <person name="Mottram J.C."/>
            <person name="Tachezy J."/>
            <person name="Fraser-Liggett C.M."/>
            <person name="Johnson P.J."/>
        </authorList>
    </citation>
    <scope>NUCLEOTIDE SEQUENCE [LARGE SCALE GENOMIC DNA]</scope>
    <source>
        <strain evidence="4">G3</strain>
    </source>
</reference>
<dbReference type="InterPro" id="IPR057724">
    <property type="entry name" value="TCTN1-3_N"/>
</dbReference>
<reference evidence="4" key="1">
    <citation type="submission" date="2006-10" db="EMBL/GenBank/DDBJ databases">
        <authorList>
            <person name="Amadeo P."/>
            <person name="Zhao Q."/>
            <person name="Wortman J."/>
            <person name="Fraser-Liggett C."/>
            <person name="Carlton J."/>
        </authorList>
    </citation>
    <scope>NUCLEOTIDE SEQUENCE</scope>
    <source>
        <strain evidence="4">G3</strain>
    </source>
</reference>
<feature type="chain" id="PRO_5002643355" description="Tectonic-1-3 N-terminal domain-containing protein" evidence="2">
    <location>
        <begin position="22"/>
        <end position="448"/>
    </location>
</feature>
<dbReference type="KEGG" id="tva:4766723"/>
<keyword evidence="1" id="KW-1133">Transmembrane helix</keyword>
<dbReference type="InParanoid" id="A2EEU9"/>
<protein>
    <recommendedName>
        <fullName evidence="3">Tectonic-1-3 N-terminal domain-containing protein</fullName>
    </recommendedName>
</protein>
<dbReference type="Proteomes" id="UP000001542">
    <property type="component" value="Unassembled WGS sequence"/>
</dbReference>
<evidence type="ECO:0000313" key="4">
    <source>
        <dbReference type="EMBL" id="EAY08815.1"/>
    </source>
</evidence>
<name>A2EEU9_TRIV3</name>